<evidence type="ECO:0000256" key="3">
    <source>
        <dbReference type="ARBA" id="ARBA00022692"/>
    </source>
</evidence>
<evidence type="ECO:0000256" key="5">
    <source>
        <dbReference type="ARBA" id="ARBA00022989"/>
    </source>
</evidence>
<evidence type="ECO:0000313" key="10">
    <source>
        <dbReference type="Proteomes" id="UP000640489"/>
    </source>
</evidence>
<dbReference type="GO" id="GO:0004252">
    <property type="term" value="F:serine-type endopeptidase activity"/>
    <property type="evidence" value="ECO:0007669"/>
    <property type="project" value="InterPro"/>
</dbReference>
<evidence type="ECO:0000256" key="4">
    <source>
        <dbReference type="ARBA" id="ARBA00022801"/>
    </source>
</evidence>
<dbReference type="InterPro" id="IPR035952">
    <property type="entry name" value="Rhomboid-like_sf"/>
</dbReference>
<dbReference type="InterPro" id="IPR022764">
    <property type="entry name" value="Peptidase_S54_rhomboid_dom"/>
</dbReference>
<dbReference type="RefSeq" id="WP_194705200.1">
    <property type="nucleotide sequence ID" value="NZ_JADKPN010000001.1"/>
</dbReference>
<evidence type="ECO:0000259" key="8">
    <source>
        <dbReference type="Pfam" id="PF01694"/>
    </source>
</evidence>
<feature type="transmembrane region" description="Helical" evidence="7">
    <location>
        <begin position="267"/>
        <end position="284"/>
    </location>
</feature>
<comment type="similarity">
    <text evidence="2">Belongs to the peptidase S54 family.</text>
</comment>
<sequence length="315" mass="32957">MSDSAPPSPAGAVPTCYRHPGREAYIRCQRCNKVICPDCMRDSAVGFQCPDCVKEGARSTRSGRTAYGGLRPTNAAITSMVIIGINVLVWLMVVASGGRGSKLVDALALTPVGRCDSIRSPGGYYPSVTTESVCNALNTGDGSWHAGVADGAYWQLLSSAFLHEQIWHIGFNMLALWVLGPQLELAIGRLRFIALYLLSAFAGSALVLWAAPTNSSTLGASGAVFGLMGALLVIAFKIGGSYQQILMWIGINAVLTLTYGFSWQGHLGGFLGGLAIAAVLVYAPKQRRVQVQAIGITVVGAVIAAAIVAGIATLA</sequence>
<evidence type="ECO:0000256" key="1">
    <source>
        <dbReference type="ARBA" id="ARBA00004141"/>
    </source>
</evidence>
<dbReference type="GO" id="GO:0016020">
    <property type="term" value="C:membrane"/>
    <property type="evidence" value="ECO:0007669"/>
    <property type="project" value="UniProtKB-SubCell"/>
</dbReference>
<feature type="domain" description="Peptidase S54 rhomboid" evidence="8">
    <location>
        <begin position="151"/>
        <end position="281"/>
    </location>
</feature>
<feature type="transmembrane region" description="Helical" evidence="7">
    <location>
        <begin position="291"/>
        <end position="314"/>
    </location>
</feature>
<dbReference type="SUPFAM" id="SSF144091">
    <property type="entry name" value="Rhomboid-like"/>
    <property type="match status" value="1"/>
</dbReference>
<protein>
    <submittedName>
        <fullName evidence="9">Rhomboid family intramembrane serine protease</fullName>
    </submittedName>
</protein>
<name>A0A930VDM2_9ACTN</name>
<feature type="transmembrane region" description="Helical" evidence="7">
    <location>
        <begin position="75"/>
        <end position="95"/>
    </location>
</feature>
<evidence type="ECO:0000256" key="7">
    <source>
        <dbReference type="SAM" id="Phobius"/>
    </source>
</evidence>
<dbReference type="Proteomes" id="UP000640489">
    <property type="component" value="Unassembled WGS sequence"/>
</dbReference>
<evidence type="ECO:0000256" key="2">
    <source>
        <dbReference type="ARBA" id="ARBA00009045"/>
    </source>
</evidence>
<keyword evidence="5 7" id="KW-1133">Transmembrane helix</keyword>
<proteinExistence type="inferred from homology"/>
<dbReference type="Pfam" id="PF01694">
    <property type="entry name" value="Rhomboid"/>
    <property type="match status" value="1"/>
</dbReference>
<reference evidence="9" key="1">
    <citation type="submission" date="2020-11" db="EMBL/GenBank/DDBJ databases">
        <title>Nocardioides sp. nov., isolated from Soil of Cynanchum wilfordii Hemsley rhizosphere.</title>
        <authorList>
            <person name="Lee J.-S."/>
            <person name="Suh M.K."/>
            <person name="Kim J.-S."/>
        </authorList>
    </citation>
    <scope>NUCLEOTIDE SEQUENCE</scope>
    <source>
        <strain evidence="9">KCTC 19275</strain>
    </source>
</reference>
<dbReference type="AlphaFoldDB" id="A0A930VDM2"/>
<keyword evidence="9" id="KW-0645">Protease</keyword>
<gene>
    <name evidence="9" type="ORF">ISU07_02780</name>
</gene>
<feature type="transmembrane region" description="Helical" evidence="7">
    <location>
        <begin position="245"/>
        <end position="261"/>
    </location>
</feature>
<dbReference type="PANTHER" id="PTHR43731:SF14">
    <property type="entry name" value="PRESENILIN-ASSOCIATED RHOMBOID-LIKE PROTEIN, MITOCHONDRIAL"/>
    <property type="match status" value="1"/>
</dbReference>
<accession>A0A930VDM2</accession>
<feature type="transmembrane region" description="Helical" evidence="7">
    <location>
        <begin position="217"/>
        <end position="238"/>
    </location>
</feature>
<evidence type="ECO:0000313" key="9">
    <source>
        <dbReference type="EMBL" id="MBF4762040.1"/>
    </source>
</evidence>
<dbReference type="GO" id="GO:0006508">
    <property type="term" value="P:proteolysis"/>
    <property type="evidence" value="ECO:0007669"/>
    <property type="project" value="UniProtKB-KW"/>
</dbReference>
<evidence type="ECO:0000256" key="6">
    <source>
        <dbReference type="ARBA" id="ARBA00023136"/>
    </source>
</evidence>
<dbReference type="PANTHER" id="PTHR43731">
    <property type="entry name" value="RHOMBOID PROTEASE"/>
    <property type="match status" value="1"/>
</dbReference>
<feature type="transmembrane region" description="Helical" evidence="7">
    <location>
        <begin position="192"/>
        <end position="211"/>
    </location>
</feature>
<organism evidence="9 10">
    <name type="scientific">Nocardioides islandensis</name>
    <dbReference type="NCBI Taxonomy" id="433663"/>
    <lineage>
        <taxon>Bacteria</taxon>
        <taxon>Bacillati</taxon>
        <taxon>Actinomycetota</taxon>
        <taxon>Actinomycetes</taxon>
        <taxon>Propionibacteriales</taxon>
        <taxon>Nocardioidaceae</taxon>
        <taxon>Nocardioides</taxon>
    </lineage>
</organism>
<keyword evidence="10" id="KW-1185">Reference proteome</keyword>
<keyword evidence="4" id="KW-0378">Hydrolase</keyword>
<keyword evidence="3 7" id="KW-0812">Transmembrane</keyword>
<dbReference type="EMBL" id="JADKPN010000001">
    <property type="protein sequence ID" value="MBF4762040.1"/>
    <property type="molecule type" value="Genomic_DNA"/>
</dbReference>
<keyword evidence="6 7" id="KW-0472">Membrane</keyword>
<comment type="subcellular location">
    <subcellularLocation>
        <location evidence="1">Membrane</location>
        <topology evidence="1">Multi-pass membrane protein</topology>
    </subcellularLocation>
</comment>
<comment type="caution">
    <text evidence="9">The sequence shown here is derived from an EMBL/GenBank/DDBJ whole genome shotgun (WGS) entry which is preliminary data.</text>
</comment>
<dbReference type="Gene3D" id="1.20.1540.10">
    <property type="entry name" value="Rhomboid-like"/>
    <property type="match status" value="1"/>
</dbReference>
<dbReference type="InterPro" id="IPR050925">
    <property type="entry name" value="Rhomboid_protease_S54"/>
</dbReference>